<evidence type="ECO:0000256" key="1">
    <source>
        <dbReference type="ARBA" id="ARBA00005032"/>
    </source>
</evidence>
<dbReference type="GO" id="GO:0019781">
    <property type="term" value="F:NEDD8 activating enzyme activity"/>
    <property type="evidence" value="ECO:0007669"/>
    <property type="project" value="UniProtKB-UniRule"/>
</dbReference>
<evidence type="ECO:0000259" key="5">
    <source>
        <dbReference type="Pfam" id="PF00899"/>
    </source>
</evidence>
<dbReference type="InterPro" id="IPR035985">
    <property type="entry name" value="Ubiquitin-activating_enz"/>
</dbReference>
<comment type="similarity">
    <text evidence="2 4">Belongs to the ubiquitin-activating E1 family. ULA1 subfamily.</text>
</comment>
<comment type="function">
    <text evidence="4">Regulatory subunit of the dimeric UBA3-ULA1 E1 enzyme.</text>
</comment>
<feature type="domain" description="THIF-type NAD/FAD binding fold" evidence="5">
    <location>
        <begin position="19"/>
        <end position="549"/>
    </location>
</feature>
<evidence type="ECO:0000313" key="6">
    <source>
        <dbReference type="EMBL" id="OCK83679.1"/>
    </source>
</evidence>
<dbReference type="Pfam" id="PF00899">
    <property type="entry name" value="ThiF"/>
    <property type="match status" value="1"/>
</dbReference>
<name>A0A8E2EH17_9PEZI</name>
<evidence type="ECO:0000256" key="3">
    <source>
        <dbReference type="ARBA" id="ARBA00022786"/>
    </source>
</evidence>
<dbReference type="PANTHER" id="PTHR10953:SF29">
    <property type="entry name" value="NEDD8-ACTIVATING ENZYME E1 REGULATORY SUBUNIT"/>
    <property type="match status" value="1"/>
</dbReference>
<evidence type="ECO:0000313" key="7">
    <source>
        <dbReference type="Proteomes" id="UP000250266"/>
    </source>
</evidence>
<dbReference type="SUPFAM" id="SSF69572">
    <property type="entry name" value="Activating enzymes of the ubiquitin-like proteins"/>
    <property type="match status" value="1"/>
</dbReference>
<gene>
    <name evidence="6" type="ORF">K432DRAFT_423190</name>
</gene>
<dbReference type="InterPro" id="IPR000594">
    <property type="entry name" value="ThiF_NAD_FAD-bd"/>
</dbReference>
<dbReference type="UniPathway" id="UPA00885"/>
<dbReference type="AlphaFoldDB" id="A0A8E2EH17"/>
<dbReference type="Proteomes" id="UP000250266">
    <property type="component" value="Unassembled WGS sequence"/>
</dbReference>
<dbReference type="PANTHER" id="PTHR10953">
    <property type="entry name" value="UBIQUITIN-ACTIVATING ENZYME E1"/>
    <property type="match status" value="1"/>
</dbReference>
<dbReference type="GO" id="GO:0045116">
    <property type="term" value="P:protein neddylation"/>
    <property type="evidence" value="ECO:0007669"/>
    <property type="project" value="UniProtKB-UniRule"/>
</dbReference>
<dbReference type="GO" id="GO:0005737">
    <property type="term" value="C:cytoplasm"/>
    <property type="evidence" value="ECO:0007669"/>
    <property type="project" value="TreeGrafter"/>
</dbReference>
<proteinExistence type="inferred from homology"/>
<keyword evidence="3 4" id="KW-0833">Ubl conjugation pathway</keyword>
<sequence length="564" mass="61970">MTGTTPPPLHGPTSKEKKYDRQLRLWAASGQAALEQSHILLINSGPGVVGVETLKNLVLPGVGHFTILDSAIVTEADLGVNFFLEEEHLGGFRAEHSCTLLKELNPDVQGSYITEPTESFLSKPIALKPYTLILVTAPINPQLLSKLSANAATFQIPTFYIHCIGFYSQFSIHLPPAFPIVDTHPDPESTSDLRLLTPWPELSQFATEKTKGLQEMSHHDHGHVPYICLLLHYLEEWKSTHDGQVPQNYKDKTAFKASVAQGERRNNPEGGEENYDEAVAAVLKSLNPTSISSAVRDVFEAPECKSLTPETSGFWIIAHAMSIFYATHAVLPLPGSLPDMKAQSADYIQLQNVYKSKARHDLAEVLSTVRTLEKKLSRAVVIDEKEVEAFCKNAAHIKMVRGRPFHIVLPGETVRWGDRAKKAAQDLTDPESLILLYIAFLAIDTFIATHDVDGLGCAAKVAGGDDWESDTEEVEGIALKIIDGLINEAGTSIDEDEYSEIKSRAREYAQELVRAGGSELHNISALTGGLVAQEVIKVVTKQYIPVDNTCVFDGVRSKSSVLRF</sequence>
<dbReference type="PIRSF" id="PIRSF039099">
    <property type="entry name" value="APP-BP1"/>
    <property type="match status" value="1"/>
</dbReference>
<dbReference type="EMBL" id="KV744855">
    <property type="protein sequence ID" value="OCK83679.1"/>
    <property type="molecule type" value="Genomic_DNA"/>
</dbReference>
<keyword evidence="7" id="KW-1185">Reference proteome</keyword>
<accession>A0A8E2EH17</accession>
<dbReference type="OrthoDB" id="1708823at2759"/>
<evidence type="ECO:0000256" key="4">
    <source>
        <dbReference type="PIRNR" id="PIRNR039099"/>
    </source>
</evidence>
<dbReference type="Gene3D" id="3.40.50.720">
    <property type="entry name" value="NAD(P)-binding Rossmann-like Domain"/>
    <property type="match status" value="2"/>
</dbReference>
<dbReference type="InterPro" id="IPR045886">
    <property type="entry name" value="ThiF/MoeB/HesA"/>
</dbReference>
<dbReference type="InterPro" id="IPR030667">
    <property type="entry name" value="APP-BP1"/>
</dbReference>
<protein>
    <recommendedName>
        <fullName evidence="4">NEDD8-activating enzyme E1 regulatory subunit</fullName>
    </recommendedName>
</protein>
<reference evidence="6 7" key="1">
    <citation type="journal article" date="2016" name="Nat. Commun.">
        <title>Ectomycorrhizal ecology is imprinted in the genome of the dominant symbiotic fungus Cenococcum geophilum.</title>
        <authorList>
            <consortium name="DOE Joint Genome Institute"/>
            <person name="Peter M."/>
            <person name="Kohler A."/>
            <person name="Ohm R.A."/>
            <person name="Kuo A."/>
            <person name="Krutzmann J."/>
            <person name="Morin E."/>
            <person name="Arend M."/>
            <person name="Barry K.W."/>
            <person name="Binder M."/>
            <person name="Choi C."/>
            <person name="Clum A."/>
            <person name="Copeland A."/>
            <person name="Grisel N."/>
            <person name="Haridas S."/>
            <person name="Kipfer T."/>
            <person name="LaButti K."/>
            <person name="Lindquist E."/>
            <person name="Lipzen A."/>
            <person name="Maire R."/>
            <person name="Meier B."/>
            <person name="Mihaltcheva S."/>
            <person name="Molinier V."/>
            <person name="Murat C."/>
            <person name="Poggeler S."/>
            <person name="Quandt C.A."/>
            <person name="Sperisen C."/>
            <person name="Tritt A."/>
            <person name="Tisserant E."/>
            <person name="Crous P.W."/>
            <person name="Henrissat B."/>
            <person name="Nehls U."/>
            <person name="Egli S."/>
            <person name="Spatafora J.W."/>
            <person name="Grigoriev I.V."/>
            <person name="Martin F.M."/>
        </authorList>
    </citation>
    <scope>NUCLEOTIDE SEQUENCE [LARGE SCALE GENOMIC DNA]</scope>
    <source>
        <strain evidence="6 7">CBS 459.81</strain>
    </source>
</reference>
<organism evidence="6 7">
    <name type="scientific">Lepidopterella palustris CBS 459.81</name>
    <dbReference type="NCBI Taxonomy" id="1314670"/>
    <lineage>
        <taxon>Eukaryota</taxon>
        <taxon>Fungi</taxon>
        <taxon>Dikarya</taxon>
        <taxon>Ascomycota</taxon>
        <taxon>Pezizomycotina</taxon>
        <taxon>Dothideomycetes</taxon>
        <taxon>Pleosporomycetidae</taxon>
        <taxon>Mytilinidiales</taxon>
        <taxon>Argynnaceae</taxon>
        <taxon>Lepidopterella</taxon>
    </lineage>
</organism>
<evidence type="ECO:0000256" key="2">
    <source>
        <dbReference type="ARBA" id="ARBA00006868"/>
    </source>
</evidence>
<comment type="pathway">
    <text evidence="1 4">Protein modification; protein neddylation.</text>
</comment>